<organism evidence="3 4">
    <name type="scientific">Acinetobacter marinus</name>
    <dbReference type="NCBI Taxonomy" id="281375"/>
    <lineage>
        <taxon>Bacteria</taxon>
        <taxon>Pseudomonadati</taxon>
        <taxon>Pseudomonadota</taxon>
        <taxon>Gammaproteobacteria</taxon>
        <taxon>Moraxellales</taxon>
        <taxon>Moraxellaceae</taxon>
        <taxon>Acinetobacter</taxon>
    </lineage>
</organism>
<evidence type="ECO:0000313" key="3">
    <source>
        <dbReference type="EMBL" id="SDC70058.1"/>
    </source>
</evidence>
<feature type="domain" description="UPF0033" evidence="2">
    <location>
        <begin position="54"/>
        <end position="78"/>
    </location>
</feature>
<dbReference type="InterPro" id="IPR036868">
    <property type="entry name" value="TusA-like_sf"/>
</dbReference>
<dbReference type="PANTHER" id="PTHR33279">
    <property type="entry name" value="SULFUR CARRIER PROTEIN YEDF-RELATED"/>
    <property type="match status" value="1"/>
</dbReference>
<sequence>MHLKTCGNLLQSVDGFQAIAVSAVYVKISALFCNAMRERMTLPEQSTHQISKQLDTRGLRCPEPVMMLHQAIRKSAQGDVIEVLATDPSTSWDIPKFCMHLGHALLIQEEREFEGQPIYYYQVQKQ</sequence>
<dbReference type="NCBIfam" id="NF001423">
    <property type="entry name" value="PRK00299.1"/>
    <property type="match status" value="1"/>
</dbReference>
<gene>
    <name evidence="3" type="ORF">SAMN05421749_11076</name>
</gene>
<accession>A0A1G6NQR9</accession>
<dbReference type="PANTHER" id="PTHR33279:SF2">
    <property type="entry name" value="SULFUR CARRIER PROTEIN TUSA"/>
    <property type="match status" value="1"/>
</dbReference>
<evidence type="ECO:0000259" key="2">
    <source>
        <dbReference type="PROSITE" id="PS01148"/>
    </source>
</evidence>
<dbReference type="SUPFAM" id="SSF64307">
    <property type="entry name" value="SirA-like"/>
    <property type="match status" value="1"/>
</dbReference>
<keyword evidence="4" id="KW-1185">Reference proteome</keyword>
<evidence type="ECO:0000313" key="4">
    <source>
        <dbReference type="Proteomes" id="UP000242317"/>
    </source>
</evidence>
<keyword evidence="3" id="KW-0808">Transferase</keyword>
<dbReference type="InterPro" id="IPR001455">
    <property type="entry name" value="TusA-like"/>
</dbReference>
<name>A0A1G6NQR9_9GAMM</name>
<dbReference type="Pfam" id="PF01206">
    <property type="entry name" value="TusA"/>
    <property type="match status" value="1"/>
</dbReference>
<proteinExistence type="inferred from homology"/>
<comment type="similarity">
    <text evidence="1">Belongs to the sulfur carrier protein TusA family.</text>
</comment>
<reference evidence="4" key="1">
    <citation type="submission" date="2016-09" db="EMBL/GenBank/DDBJ databases">
        <authorList>
            <person name="Varghese N."/>
            <person name="Submissions S."/>
        </authorList>
    </citation>
    <scope>NUCLEOTIDE SEQUENCE [LARGE SCALE GENOMIC DNA]</scope>
    <source>
        <strain evidence="4">ANC 3699</strain>
    </source>
</reference>
<protein>
    <submittedName>
        <fullName evidence="3">TusA-related sulfurtransferase</fullName>
    </submittedName>
</protein>
<dbReference type="EMBL" id="FMYK01000010">
    <property type="protein sequence ID" value="SDC70058.1"/>
    <property type="molecule type" value="Genomic_DNA"/>
</dbReference>
<dbReference type="Proteomes" id="UP000242317">
    <property type="component" value="Unassembled WGS sequence"/>
</dbReference>
<dbReference type="AlphaFoldDB" id="A0A1G6NQR9"/>
<dbReference type="GO" id="GO:0016740">
    <property type="term" value="F:transferase activity"/>
    <property type="evidence" value="ECO:0007669"/>
    <property type="project" value="UniProtKB-KW"/>
</dbReference>
<dbReference type="PROSITE" id="PS01148">
    <property type="entry name" value="UPF0033"/>
    <property type="match status" value="1"/>
</dbReference>
<dbReference type="Gene3D" id="3.30.110.40">
    <property type="entry name" value="TusA-like domain"/>
    <property type="match status" value="1"/>
</dbReference>
<evidence type="ECO:0000256" key="1">
    <source>
        <dbReference type="ARBA" id="ARBA00008984"/>
    </source>
</evidence>